<name>A0A9P5YSU2_9AGAR</name>
<organism evidence="3 4">
    <name type="scientific">Pholiota conissans</name>
    <dbReference type="NCBI Taxonomy" id="109636"/>
    <lineage>
        <taxon>Eukaryota</taxon>
        <taxon>Fungi</taxon>
        <taxon>Dikarya</taxon>
        <taxon>Basidiomycota</taxon>
        <taxon>Agaricomycotina</taxon>
        <taxon>Agaricomycetes</taxon>
        <taxon>Agaricomycetidae</taxon>
        <taxon>Agaricales</taxon>
        <taxon>Agaricineae</taxon>
        <taxon>Strophariaceae</taxon>
        <taxon>Pholiota</taxon>
    </lineage>
</organism>
<feature type="transmembrane region" description="Helical" evidence="1">
    <location>
        <begin position="140"/>
        <end position="161"/>
    </location>
</feature>
<evidence type="ECO:0000313" key="4">
    <source>
        <dbReference type="Proteomes" id="UP000807469"/>
    </source>
</evidence>
<evidence type="ECO:0000259" key="2">
    <source>
        <dbReference type="Pfam" id="PF20151"/>
    </source>
</evidence>
<feature type="transmembrane region" description="Helical" evidence="1">
    <location>
        <begin position="231"/>
        <end position="255"/>
    </location>
</feature>
<feature type="transmembrane region" description="Helical" evidence="1">
    <location>
        <begin position="196"/>
        <end position="219"/>
    </location>
</feature>
<evidence type="ECO:0000256" key="1">
    <source>
        <dbReference type="SAM" id="Phobius"/>
    </source>
</evidence>
<keyword evidence="1" id="KW-1133">Transmembrane helix</keyword>
<dbReference type="Pfam" id="PF20151">
    <property type="entry name" value="DUF6533"/>
    <property type="match status" value="1"/>
</dbReference>
<dbReference type="OrthoDB" id="3251775at2759"/>
<reference evidence="3" key="1">
    <citation type="submission" date="2020-11" db="EMBL/GenBank/DDBJ databases">
        <authorList>
            <consortium name="DOE Joint Genome Institute"/>
            <person name="Ahrendt S."/>
            <person name="Riley R."/>
            <person name="Andreopoulos W."/>
            <person name="Labutti K."/>
            <person name="Pangilinan J."/>
            <person name="Ruiz-Duenas F.J."/>
            <person name="Barrasa J.M."/>
            <person name="Sanchez-Garcia M."/>
            <person name="Camarero S."/>
            <person name="Miyauchi S."/>
            <person name="Serrano A."/>
            <person name="Linde D."/>
            <person name="Babiker R."/>
            <person name="Drula E."/>
            <person name="Ayuso-Fernandez I."/>
            <person name="Pacheco R."/>
            <person name="Padilla G."/>
            <person name="Ferreira P."/>
            <person name="Barriuso J."/>
            <person name="Kellner H."/>
            <person name="Castanera R."/>
            <person name="Alfaro M."/>
            <person name="Ramirez L."/>
            <person name="Pisabarro A.G."/>
            <person name="Kuo A."/>
            <person name="Tritt A."/>
            <person name="Lipzen A."/>
            <person name="He G."/>
            <person name="Yan M."/>
            <person name="Ng V."/>
            <person name="Cullen D."/>
            <person name="Martin F."/>
            <person name="Rosso M.-N."/>
            <person name="Henrissat B."/>
            <person name="Hibbett D."/>
            <person name="Martinez A.T."/>
            <person name="Grigoriev I.V."/>
        </authorList>
    </citation>
    <scope>NUCLEOTIDE SEQUENCE</scope>
    <source>
        <strain evidence="3">CIRM-BRFM 674</strain>
    </source>
</reference>
<keyword evidence="1" id="KW-0812">Transmembrane</keyword>
<accession>A0A9P5YSU2</accession>
<keyword evidence="4" id="KW-1185">Reference proteome</keyword>
<sequence length="348" mass="39067">MDPPLGGSFTDTGTDLAAYYKGLGVVELLQDVRYSLLAVFCLFLYEWIANMDDEVKLIHYSRWSSVKVAYMLCRYYPLLYWPVVLWAYNFNHTPILCRDVLHAIHAFLAPYHRQIDIPKHFLGQTVMFMRAYAFSGRSRTVLAILSLAYGFLIGSDIYLFFANIPVPDMSSISLFVPSEDTGCFPDYSTGVMGERLGVAMLASFLLDFFSLAVVVIYCIKRHTGQIPLAVYFLKQGLVAFALICGTNVVAVIIYFQSHSAFSDVGLPFILATSNIIACRLILSLRKRVIVTESQMSRDHSRLVHEAFAFISNSPADKDEWIIHDPAITVTAFANSSAIQITPRNMQSA</sequence>
<gene>
    <name evidence="3" type="ORF">BDN70DRAFT_936356</name>
</gene>
<dbReference type="AlphaFoldDB" id="A0A9P5YSU2"/>
<feature type="transmembrane region" description="Helical" evidence="1">
    <location>
        <begin position="261"/>
        <end position="282"/>
    </location>
</feature>
<dbReference type="Proteomes" id="UP000807469">
    <property type="component" value="Unassembled WGS sequence"/>
</dbReference>
<comment type="caution">
    <text evidence="3">The sequence shown here is derived from an EMBL/GenBank/DDBJ whole genome shotgun (WGS) entry which is preliminary data.</text>
</comment>
<feature type="domain" description="DUF6533" evidence="2">
    <location>
        <begin position="34"/>
        <end position="79"/>
    </location>
</feature>
<evidence type="ECO:0000313" key="3">
    <source>
        <dbReference type="EMBL" id="KAF9474814.1"/>
    </source>
</evidence>
<protein>
    <recommendedName>
        <fullName evidence="2">DUF6533 domain-containing protein</fullName>
    </recommendedName>
</protein>
<dbReference type="InterPro" id="IPR045340">
    <property type="entry name" value="DUF6533"/>
</dbReference>
<proteinExistence type="predicted"/>
<dbReference type="EMBL" id="MU155360">
    <property type="protein sequence ID" value="KAF9474814.1"/>
    <property type="molecule type" value="Genomic_DNA"/>
</dbReference>
<keyword evidence="1" id="KW-0472">Membrane</keyword>